<dbReference type="AlphaFoldDB" id="A0A917KHS1"/>
<reference evidence="2" key="1">
    <citation type="journal article" date="2014" name="Int. J. Syst. Evol. Microbiol.">
        <title>Complete genome sequence of Corynebacterium casei LMG S-19264T (=DSM 44701T), isolated from a smear-ripened cheese.</title>
        <authorList>
            <consortium name="US DOE Joint Genome Institute (JGI-PGF)"/>
            <person name="Walter F."/>
            <person name="Albersmeier A."/>
            <person name="Kalinowski J."/>
            <person name="Ruckert C."/>
        </authorList>
    </citation>
    <scope>NUCLEOTIDE SEQUENCE</scope>
    <source>
        <strain evidence="2">JCM 3086</strain>
    </source>
</reference>
<sequence>MPGLVPVVAARAGVAVAAPTAVAAAAAPDMIRKLRRLDPCLAGRSDLSFDKAGILASVREGMSTSGSGES</sequence>
<dbReference type="Proteomes" id="UP000657574">
    <property type="component" value="Unassembled WGS sequence"/>
</dbReference>
<reference evidence="2" key="2">
    <citation type="submission" date="2020-09" db="EMBL/GenBank/DDBJ databases">
        <authorList>
            <person name="Sun Q."/>
            <person name="Ohkuma M."/>
        </authorList>
    </citation>
    <scope>NUCLEOTIDE SEQUENCE</scope>
    <source>
        <strain evidence="2">JCM 3086</strain>
    </source>
</reference>
<comment type="caution">
    <text evidence="2">The sequence shown here is derived from an EMBL/GenBank/DDBJ whole genome shotgun (WGS) entry which is preliminary data.</text>
</comment>
<evidence type="ECO:0000256" key="1">
    <source>
        <dbReference type="SAM" id="SignalP"/>
    </source>
</evidence>
<dbReference type="EMBL" id="BMQA01000007">
    <property type="protein sequence ID" value="GGJ14299.1"/>
    <property type="molecule type" value="Genomic_DNA"/>
</dbReference>
<protein>
    <submittedName>
        <fullName evidence="2">Uncharacterized protein</fullName>
    </submittedName>
</protein>
<feature type="signal peptide" evidence="1">
    <location>
        <begin position="1"/>
        <end position="17"/>
    </location>
</feature>
<name>A0A917KHS1_9ACTN</name>
<accession>A0A917KHS1</accession>
<keyword evidence="3" id="KW-1185">Reference proteome</keyword>
<keyword evidence="1" id="KW-0732">Signal</keyword>
<proteinExistence type="predicted"/>
<feature type="chain" id="PRO_5039168604" evidence="1">
    <location>
        <begin position="18"/>
        <end position="70"/>
    </location>
</feature>
<evidence type="ECO:0000313" key="3">
    <source>
        <dbReference type="Proteomes" id="UP000657574"/>
    </source>
</evidence>
<evidence type="ECO:0000313" key="2">
    <source>
        <dbReference type="EMBL" id="GGJ14299.1"/>
    </source>
</evidence>
<organism evidence="2 3">
    <name type="scientific">Streptomyces brasiliensis</name>
    <dbReference type="NCBI Taxonomy" id="1954"/>
    <lineage>
        <taxon>Bacteria</taxon>
        <taxon>Bacillati</taxon>
        <taxon>Actinomycetota</taxon>
        <taxon>Actinomycetes</taxon>
        <taxon>Kitasatosporales</taxon>
        <taxon>Streptomycetaceae</taxon>
        <taxon>Streptomyces</taxon>
    </lineage>
</organism>
<gene>
    <name evidence="2" type="ORF">GCM10010121_026140</name>
</gene>